<accession>A0A0S4TWP7</accession>
<dbReference type="Pfam" id="PF05229">
    <property type="entry name" value="SCPU"/>
    <property type="match status" value="1"/>
</dbReference>
<feature type="region of interest" description="Disordered" evidence="1">
    <location>
        <begin position="66"/>
        <end position="101"/>
    </location>
</feature>
<organism evidence="3">
    <name type="scientific">Ralstonia solanacearum</name>
    <name type="common">Pseudomonas solanacearum</name>
    <dbReference type="NCBI Taxonomy" id="305"/>
    <lineage>
        <taxon>Bacteria</taxon>
        <taxon>Pseudomonadati</taxon>
        <taxon>Pseudomonadota</taxon>
        <taxon>Betaproteobacteria</taxon>
        <taxon>Burkholderiales</taxon>
        <taxon>Burkholderiaceae</taxon>
        <taxon>Ralstonia</taxon>
        <taxon>Ralstonia solanacearum species complex</taxon>
    </lineage>
</organism>
<feature type="domain" description="Spore coat protein U/FanG" evidence="2">
    <location>
        <begin position="177"/>
        <end position="201"/>
    </location>
</feature>
<sequence length="204" mass="22301">MSDYAVEAGFLRNQYGVQSFDSARSSALSASLRCGLSGSLTLESHAEAVRGLANPGAGMRTRLGQAGVASGRHRSRRAAARPVRKARSATSTARRGSRSTCSARAPSARIRIWPARPARRSITRCCGVRIGRDGVRPVAHAQRRHADSRLQPLHQLRLCDGLGRWHWRLVHRRGHGATVFWRVPAQTTPQAGTYTDTVIVTVTY</sequence>
<feature type="compositionally biased region" description="Low complexity" evidence="1">
    <location>
        <begin position="88"/>
        <end position="101"/>
    </location>
</feature>
<name>A0A0S4TWP7_RALSL</name>
<feature type="compositionally biased region" description="Basic residues" evidence="1">
    <location>
        <begin position="71"/>
        <end position="87"/>
    </location>
</feature>
<proteinExistence type="predicted"/>
<evidence type="ECO:0000313" key="3">
    <source>
        <dbReference type="EMBL" id="CUV14448.1"/>
    </source>
</evidence>
<dbReference type="AlphaFoldDB" id="A0A0S4TWP7"/>
<evidence type="ECO:0000256" key="1">
    <source>
        <dbReference type="SAM" id="MobiDB-lite"/>
    </source>
</evidence>
<evidence type="ECO:0000259" key="2">
    <source>
        <dbReference type="Pfam" id="PF05229"/>
    </source>
</evidence>
<gene>
    <name evidence="3" type="ORF">RUN39_v1_800040</name>
</gene>
<protein>
    <recommendedName>
        <fullName evidence="2">Spore coat protein U/FanG domain-containing protein</fullName>
    </recommendedName>
</protein>
<dbReference type="InterPro" id="IPR007893">
    <property type="entry name" value="Spore_coat_U/FanG"/>
</dbReference>
<dbReference type="EMBL" id="LN899819">
    <property type="protein sequence ID" value="CUV14448.1"/>
    <property type="molecule type" value="Genomic_DNA"/>
</dbReference>
<reference evidence="3" key="1">
    <citation type="submission" date="2015-10" db="EMBL/GenBank/DDBJ databases">
        <authorList>
            <person name="Gilbert D.G."/>
        </authorList>
    </citation>
    <scope>NUCLEOTIDE SEQUENCE</scope>
    <source>
        <strain evidence="3">Phyl III-seqv23</strain>
    </source>
</reference>